<dbReference type="EMBL" id="UINC01209717">
    <property type="protein sequence ID" value="SVE32857.1"/>
    <property type="molecule type" value="Genomic_DNA"/>
</dbReference>
<name>A0A383CKE2_9ZZZZ</name>
<dbReference type="InterPro" id="IPR000834">
    <property type="entry name" value="Peptidase_M14"/>
</dbReference>
<dbReference type="GO" id="GO:0005615">
    <property type="term" value="C:extracellular space"/>
    <property type="evidence" value="ECO:0007669"/>
    <property type="project" value="TreeGrafter"/>
</dbReference>
<dbReference type="Pfam" id="PF00246">
    <property type="entry name" value="Peptidase_M14"/>
    <property type="match status" value="1"/>
</dbReference>
<accession>A0A383CKE2</accession>
<dbReference type="PANTHER" id="PTHR11705">
    <property type="entry name" value="PROTEASE FAMILY M14 CARBOXYPEPTIDASE A,B"/>
    <property type="match status" value="1"/>
</dbReference>
<evidence type="ECO:0000256" key="4">
    <source>
        <dbReference type="ARBA" id="ARBA00022670"/>
    </source>
</evidence>
<evidence type="ECO:0000256" key="9">
    <source>
        <dbReference type="ARBA" id="ARBA00023049"/>
    </source>
</evidence>
<evidence type="ECO:0000256" key="1">
    <source>
        <dbReference type="ARBA" id="ARBA00001947"/>
    </source>
</evidence>
<evidence type="ECO:0000256" key="3">
    <source>
        <dbReference type="ARBA" id="ARBA00022645"/>
    </source>
</evidence>
<evidence type="ECO:0000256" key="6">
    <source>
        <dbReference type="ARBA" id="ARBA00022729"/>
    </source>
</evidence>
<evidence type="ECO:0000256" key="5">
    <source>
        <dbReference type="ARBA" id="ARBA00022723"/>
    </source>
</evidence>
<protein>
    <recommendedName>
        <fullName evidence="10">Peptidase M14 domain-containing protein</fullName>
    </recommendedName>
</protein>
<gene>
    <name evidence="11" type="ORF">METZ01_LOCUS485711</name>
</gene>
<feature type="domain" description="Peptidase M14" evidence="10">
    <location>
        <begin position="1"/>
        <end position="240"/>
    </location>
</feature>
<evidence type="ECO:0000259" key="10">
    <source>
        <dbReference type="PROSITE" id="PS52035"/>
    </source>
</evidence>
<dbReference type="InterPro" id="IPR057247">
    <property type="entry name" value="CARBOXYPEPT_ZN_2"/>
</dbReference>
<keyword evidence="3" id="KW-0121">Carboxypeptidase</keyword>
<dbReference type="PANTHER" id="PTHR11705:SF143">
    <property type="entry name" value="SLL0236 PROTEIN"/>
    <property type="match status" value="1"/>
</dbReference>
<dbReference type="PROSITE" id="PS00133">
    <property type="entry name" value="CARBOXYPEPT_ZN_2"/>
    <property type="match status" value="1"/>
</dbReference>
<dbReference type="GO" id="GO:0006508">
    <property type="term" value="P:proteolysis"/>
    <property type="evidence" value="ECO:0007669"/>
    <property type="project" value="UniProtKB-KW"/>
</dbReference>
<evidence type="ECO:0000256" key="7">
    <source>
        <dbReference type="ARBA" id="ARBA00022801"/>
    </source>
</evidence>
<dbReference type="GO" id="GO:0004181">
    <property type="term" value="F:metallocarboxypeptidase activity"/>
    <property type="evidence" value="ECO:0007669"/>
    <property type="project" value="InterPro"/>
</dbReference>
<dbReference type="SUPFAM" id="SSF53187">
    <property type="entry name" value="Zn-dependent exopeptidases"/>
    <property type="match status" value="1"/>
</dbReference>
<evidence type="ECO:0000256" key="2">
    <source>
        <dbReference type="ARBA" id="ARBA00005988"/>
    </source>
</evidence>
<evidence type="ECO:0000313" key="11">
    <source>
        <dbReference type="EMBL" id="SVE32857.1"/>
    </source>
</evidence>
<comment type="cofactor">
    <cofactor evidence="1">
        <name>Zn(2+)</name>
        <dbReference type="ChEBI" id="CHEBI:29105"/>
    </cofactor>
</comment>
<sequence>WALKMSDNPNLDEDEAEVLYTGLHHAREPMSYMNLFYYMNWLVENYGTDQMANDILDNRELWFIPAFNVDGLIYNQEIAPNGGGMQRKNRRETCNGDGADGIDLNRNYSFMWGLDDQGSSPDGCSETYRGTGPFSEPETSAMSVFVEQHNFPIALNYHSYSNLLLYPFGYTYDNPMEEEDLNTFIEIGQELVSVNGYELGTGPDLLYPVNGEACDWMYGVHGIFAYTPEVGSSQDGFWPS</sequence>
<comment type="similarity">
    <text evidence="2">Belongs to the peptidase M14 family.</text>
</comment>
<evidence type="ECO:0000256" key="8">
    <source>
        <dbReference type="ARBA" id="ARBA00022833"/>
    </source>
</evidence>
<feature type="non-terminal residue" evidence="11">
    <location>
        <position position="240"/>
    </location>
</feature>
<keyword evidence="4" id="KW-0645">Protease</keyword>
<dbReference type="SMART" id="SM00631">
    <property type="entry name" value="Zn_pept"/>
    <property type="match status" value="1"/>
</dbReference>
<keyword evidence="5" id="KW-0479">Metal-binding</keyword>
<dbReference type="FunFam" id="3.40.630.10:FF:000084">
    <property type="entry name" value="Carboxypeptidase B2"/>
    <property type="match status" value="1"/>
</dbReference>
<dbReference type="PRINTS" id="PR00765">
    <property type="entry name" value="CRBOXYPTASEA"/>
</dbReference>
<dbReference type="Gene3D" id="3.40.630.10">
    <property type="entry name" value="Zn peptidases"/>
    <property type="match status" value="1"/>
</dbReference>
<keyword evidence="6" id="KW-0732">Signal</keyword>
<dbReference type="InterPro" id="IPR033810">
    <property type="entry name" value="Carboxypeptidase_T"/>
</dbReference>
<feature type="non-terminal residue" evidence="11">
    <location>
        <position position="1"/>
    </location>
</feature>
<dbReference type="GO" id="GO:0008270">
    <property type="term" value="F:zinc ion binding"/>
    <property type="evidence" value="ECO:0007669"/>
    <property type="project" value="InterPro"/>
</dbReference>
<organism evidence="11">
    <name type="scientific">marine metagenome</name>
    <dbReference type="NCBI Taxonomy" id="408172"/>
    <lineage>
        <taxon>unclassified sequences</taxon>
        <taxon>metagenomes</taxon>
        <taxon>ecological metagenomes</taxon>
    </lineage>
</organism>
<proteinExistence type="inferred from homology"/>
<reference evidence="11" key="1">
    <citation type="submission" date="2018-05" db="EMBL/GenBank/DDBJ databases">
        <authorList>
            <person name="Lanie J.A."/>
            <person name="Ng W.-L."/>
            <person name="Kazmierczak K.M."/>
            <person name="Andrzejewski T.M."/>
            <person name="Davidsen T.M."/>
            <person name="Wayne K.J."/>
            <person name="Tettelin H."/>
            <person name="Glass J.I."/>
            <person name="Rusch D."/>
            <person name="Podicherti R."/>
            <person name="Tsui H.-C.T."/>
            <person name="Winkler M.E."/>
        </authorList>
    </citation>
    <scope>NUCLEOTIDE SEQUENCE</scope>
</reference>
<dbReference type="CDD" id="cd03859">
    <property type="entry name" value="M14_CPT"/>
    <property type="match status" value="1"/>
</dbReference>
<keyword evidence="8" id="KW-0862">Zinc</keyword>
<dbReference type="AlphaFoldDB" id="A0A383CKE2"/>
<dbReference type="PROSITE" id="PS52035">
    <property type="entry name" value="PEPTIDASE_M14"/>
    <property type="match status" value="1"/>
</dbReference>
<keyword evidence="9" id="KW-0482">Metalloprotease</keyword>
<keyword evidence="7" id="KW-0378">Hydrolase</keyword>